<organism evidence="3 4">
    <name type="scientific">Methylobacterium indicum</name>
    <dbReference type="NCBI Taxonomy" id="1775910"/>
    <lineage>
        <taxon>Bacteria</taxon>
        <taxon>Pseudomonadati</taxon>
        <taxon>Pseudomonadota</taxon>
        <taxon>Alphaproteobacteria</taxon>
        <taxon>Hyphomicrobiales</taxon>
        <taxon>Methylobacteriaceae</taxon>
        <taxon>Methylobacterium</taxon>
    </lineage>
</organism>
<dbReference type="SUPFAM" id="SSF51294">
    <property type="entry name" value="Hedgehog/intein (Hint) domain"/>
    <property type="match status" value="1"/>
</dbReference>
<comment type="similarity">
    <text evidence="1">Belongs to the TolB family.</text>
</comment>
<evidence type="ECO:0000256" key="1">
    <source>
        <dbReference type="ARBA" id="ARBA00009820"/>
    </source>
</evidence>
<dbReference type="InterPro" id="IPR011042">
    <property type="entry name" value="6-blade_b-propeller_TolB-like"/>
</dbReference>
<protein>
    <recommendedName>
        <fullName evidence="2">Hedgehog/Intein (Hint) domain-containing protein</fullName>
    </recommendedName>
</protein>
<feature type="domain" description="Hedgehog/Intein (Hint)" evidence="2">
    <location>
        <begin position="414"/>
        <end position="548"/>
    </location>
</feature>
<dbReference type="Pfam" id="PF07676">
    <property type="entry name" value="PD40"/>
    <property type="match status" value="4"/>
</dbReference>
<dbReference type="EMBL" id="JTHG01000374">
    <property type="protein sequence ID" value="KMO11891.1"/>
    <property type="molecule type" value="Genomic_DNA"/>
</dbReference>
<dbReference type="InterPro" id="IPR011659">
    <property type="entry name" value="WD40"/>
</dbReference>
<dbReference type="Proteomes" id="UP000036471">
    <property type="component" value="Unassembled WGS sequence"/>
</dbReference>
<name>A0ABR5GSY5_9HYPH</name>
<evidence type="ECO:0000259" key="2">
    <source>
        <dbReference type="Pfam" id="PF13403"/>
    </source>
</evidence>
<sequence>MFSPDGTKIVFASDASNLVPDDTNGITDIFIKDLASNTVSRVSTAANGAQAVTRGDGFGGGSSGPTISSDGTKVAFENFGTTLSPGAPFASNILVKDLSTGALTNVTASLDRDGVTGSNAQQQFSPDARSIAFSRVEYPTPTATGGNPTYSYSLYAKNLQTGALTRLDTTQAGAPANDASAGLAFSPDGSKAAFWSNATNLVPGDDNGVRDIFVKDLRSGALTRVSTAADGTQADGASRQPVFSPDGTKLAFTSVAGNLVQGDTNRDDDVFVKDLVTGAIQRVSTTSGNAQVDSPDSREIFPGNVQQSSKFISYYGSEYPAFSPDGARIAFASDAADVVPGDTNNASDIFIKDLTTGSVTRVTETLSRNPTDSGAFAPRFSPDGTRIAFASIDANVIPGQTGSNVDIFVADVACYVAGTRIATAAGETAVEDLAIGDRLVTASGSLRPIKWIGRRSYGGRFAAANPDVLPITIAAGALGGGLPRRDLRISPQHAMLLDGVLVPAKHLVNGASITQAGHIDAVQYLHVELDSHDVILAEGAPSETFVDDDSRAMFHNAREFAALYPEAPAVAALYCAPRIEGGHALAAIRGRLAVLAGLASPEPGRGVLRGAVDLVSDGVLHGWAHDAAYPIGPVCVVVRIDGRIVAEILADRHRADVAAEGIGLGCHGFALRLPAEFRDGREHDITVCRAADDAPVARRRLVLAADAA</sequence>
<gene>
    <name evidence="3" type="ORF">QR79_29175</name>
</gene>
<accession>A0ABR5GSY5</accession>
<dbReference type="Gene3D" id="2.120.10.30">
    <property type="entry name" value="TolB, C-terminal domain"/>
    <property type="match status" value="3"/>
</dbReference>
<comment type="caution">
    <text evidence="3">The sequence shown here is derived from an EMBL/GenBank/DDBJ whole genome shotgun (WGS) entry which is preliminary data.</text>
</comment>
<evidence type="ECO:0000313" key="3">
    <source>
        <dbReference type="EMBL" id="KMO11891.1"/>
    </source>
</evidence>
<dbReference type="SUPFAM" id="SSF82171">
    <property type="entry name" value="DPP6 N-terminal domain-like"/>
    <property type="match status" value="1"/>
</dbReference>
<dbReference type="PANTHER" id="PTHR36842:SF1">
    <property type="entry name" value="PROTEIN TOLB"/>
    <property type="match status" value="1"/>
</dbReference>
<dbReference type="PANTHER" id="PTHR36842">
    <property type="entry name" value="PROTEIN TOLB HOMOLOG"/>
    <property type="match status" value="1"/>
</dbReference>
<dbReference type="Pfam" id="PF13403">
    <property type="entry name" value="Hint_2"/>
    <property type="match status" value="1"/>
</dbReference>
<reference evidence="3 4" key="1">
    <citation type="submission" date="2014-11" db="EMBL/GenBank/DDBJ databases">
        <title>Comparative genomics of Methylobacterium species.</title>
        <authorList>
            <person name="Chaudhry V."/>
            <person name="Patil P.B."/>
        </authorList>
    </citation>
    <scope>NUCLEOTIDE SEQUENCE [LARGE SCALE GENOMIC DNA]</scope>
    <source>
        <strain evidence="3 4">SE3.6</strain>
    </source>
</reference>
<dbReference type="InterPro" id="IPR036844">
    <property type="entry name" value="Hint_dom_sf"/>
</dbReference>
<proteinExistence type="inferred from homology"/>
<dbReference type="InterPro" id="IPR028992">
    <property type="entry name" value="Hedgehog/Intein_dom"/>
</dbReference>
<evidence type="ECO:0000313" key="4">
    <source>
        <dbReference type="Proteomes" id="UP000036471"/>
    </source>
</evidence>
<keyword evidence="4" id="KW-1185">Reference proteome</keyword>